<evidence type="ECO:0000256" key="1">
    <source>
        <dbReference type="ARBA" id="ARBA00022842"/>
    </source>
</evidence>
<dbReference type="Gene3D" id="3.90.550.10">
    <property type="entry name" value="Spore Coat Polysaccharide Biosynthesis Protein SpsA, Chain A"/>
    <property type="match status" value="1"/>
</dbReference>
<dbReference type="PANTHER" id="PTHR43777">
    <property type="entry name" value="MOLYBDENUM COFACTOR CYTIDYLYLTRANSFERASE"/>
    <property type="match status" value="1"/>
</dbReference>
<reference evidence="3 4" key="1">
    <citation type="submission" date="2017-03" db="EMBL/GenBank/DDBJ databases">
        <authorList>
            <person name="Afonso C.L."/>
            <person name="Miller P.J."/>
            <person name="Scott M.A."/>
            <person name="Spackman E."/>
            <person name="Goraichik I."/>
            <person name="Dimitrov K.M."/>
            <person name="Suarez D.L."/>
            <person name="Swayne D.E."/>
        </authorList>
    </citation>
    <scope>NUCLEOTIDE SEQUENCE [LARGE SCALE GENOMIC DNA]</scope>
    <source>
        <strain evidence="3 4">CECT 7680</strain>
    </source>
</reference>
<proteinExistence type="predicted"/>
<dbReference type="PANTHER" id="PTHR43777:SF1">
    <property type="entry name" value="MOLYBDENUM COFACTOR CYTIDYLYLTRANSFERASE"/>
    <property type="match status" value="1"/>
</dbReference>
<keyword evidence="4" id="KW-1185">Reference proteome</keyword>
<feature type="domain" description="MobA-like NTP transferase" evidence="2">
    <location>
        <begin position="9"/>
        <end position="164"/>
    </location>
</feature>
<accession>A0A1Y5RI96</accession>
<evidence type="ECO:0000313" key="3">
    <source>
        <dbReference type="EMBL" id="SLN17888.1"/>
    </source>
</evidence>
<keyword evidence="1" id="KW-0460">Magnesium</keyword>
<gene>
    <name evidence="3" type="ORF">PSA7680_00581</name>
</gene>
<evidence type="ECO:0000313" key="4">
    <source>
        <dbReference type="Proteomes" id="UP000193409"/>
    </source>
</evidence>
<dbReference type="InterPro" id="IPR025877">
    <property type="entry name" value="MobA-like_NTP_Trfase"/>
</dbReference>
<organism evidence="3 4">
    <name type="scientific">Pseudoruegeria aquimaris</name>
    <dbReference type="NCBI Taxonomy" id="393663"/>
    <lineage>
        <taxon>Bacteria</taxon>
        <taxon>Pseudomonadati</taxon>
        <taxon>Pseudomonadota</taxon>
        <taxon>Alphaproteobacteria</taxon>
        <taxon>Rhodobacterales</taxon>
        <taxon>Roseobacteraceae</taxon>
        <taxon>Pseudoruegeria</taxon>
    </lineage>
</organism>
<dbReference type="AlphaFoldDB" id="A0A1Y5RI96"/>
<dbReference type="Proteomes" id="UP000193409">
    <property type="component" value="Unassembled WGS sequence"/>
</dbReference>
<sequence>MDIITFFPAAGASSRMRGADKLARRIDGVPLLRRQVGRAREAGGPVWVSLPAADHPRAALLDGLDVRVLIVEDAREGMAASLRALARSAPEGARAMIALPDMPDIETGDFAALRAASEAAPEAIIRATSDAGAPGHPVVLPADLVPRLADLTGDGGARSLLKAEAARVRPLPLAGDRALVDLDTPEAWASWLAGRPGARPA</sequence>
<dbReference type="GO" id="GO:0016779">
    <property type="term" value="F:nucleotidyltransferase activity"/>
    <property type="evidence" value="ECO:0007669"/>
    <property type="project" value="UniProtKB-ARBA"/>
</dbReference>
<dbReference type="OrthoDB" id="9779263at2"/>
<evidence type="ECO:0000259" key="2">
    <source>
        <dbReference type="Pfam" id="PF12804"/>
    </source>
</evidence>
<protein>
    <submittedName>
        <fullName evidence="3">Molybdopterin-guanine dinucleotide biosynthesis protein MobA</fullName>
    </submittedName>
</protein>
<dbReference type="InterPro" id="IPR029044">
    <property type="entry name" value="Nucleotide-diphossugar_trans"/>
</dbReference>
<dbReference type="RefSeq" id="WP_085867157.1">
    <property type="nucleotide sequence ID" value="NZ_FWFQ01000003.1"/>
</dbReference>
<dbReference type="CDD" id="cd04182">
    <property type="entry name" value="GT_2_like_f"/>
    <property type="match status" value="1"/>
</dbReference>
<dbReference type="Pfam" id="PF12804">
    <property type="entry name" value="NTP_transf_3"/>
    <property type="match status" value="1"/>
</dbReference>
<name>A0A1Y5RI96_9RHOB</name>
<dbReference type="EMBL" id="FWFQ01000003">
    <property type="protein sequence ID" value="SLN17888.1"/>
    <property type="molecule type" value="Genomic_DNA"/>
</dbReference>
<dbReference type="SUPFAM" id="SSF53448">
    <property type="entry name" value="Nucleotide-diphospho-sugar transferases"/>
    <property type="match status" value="1"/>
</dbReference>